<sequence>MDANWLKSNFNSTNQMLSLYSVTVCFSRLSPPTPPPSVDHNVRSAADHTESSPSPDGENNKLEQLMISMLEERDRLMEKLRESQERYSETTRRLSEIEADNGILMRQLQALTA</sequence>
<dbReference type="Proteomes" id="UP001174909">
    <property type="component" value="Unassembled WGS sequence"/>
</dbReference>
<dbReference type="AlphaFoldDB" id="A0AA35RKM4"/>
<feature type="region of interest" description="Disordered" evidence="1">
    <location>
        <begin position="28"/>
        <end position="60"/>
    </location>
</feature>
<dbReference type="EMBL" id="CASHTH010001130">
    <property type="protein sequence ID" value="CAI8011822.1"/>
    <property type="molecule type" value="Genomic_DNA"/>
</dbReference>
<evidence type="ECO:0000313" key="2">
    <source>
        <dbReference type="EMBL" id="CAI8011822.1"/>
    </source>
</evidence>
<comment type="caution">
    <text evidence="2">The sequence shown here is derived from an EMBL/GenBank/DDBJ whole genome shotgun (WGS) entry which is preliminary data.</text>
</comment>
<gene>
    <name evidence="2" type="ORF">GBAR_LOCUS7580</name>
</gene>
<organism evidence="2 3">
    <name type="scientific">Geodia barretti</name>
    <name type="common">Barrett's horny sponge</name>
    <dbReference type="NCBI Taxonomy" id="519541"/>
    <lineage>
        <taxon>Eukaryota</taxon>
        <taxon>Metazoa</taxon>
        <taxon>Porifera</taxon>
        <taxon>Demospongiae</taxon>
        <taxon>Heteroscleromorpha</taxon>
        <taxon>Tetractinellida</taxon>
        <taxon>Astrophorina</taxon>
        <taxon>Geodiidae</taxon>
        <taxon>Geodia</taxon>
    </lineage>
</organism>
<proteinExistence type="predicted"/>
<name>A0AA35RKM4_GEOBA</name>
<evidence type="ECO:0000313" key="3">
    <source>
        <dbReference type="Proteomes" id="UP001174909"/>
    </source>
</evidence>
<protein>
    <submittedName>
        <fullName evidence="2">Liprin-alpha-1</fullName>
    </submittedName>
</protein>
<keyword evidence="3" id="KW-1185">Reference proteome</keyword>
<accession>A0AA35RKM4</accession>
<reference evidence="2" key="1">
    <citation type="submission" date="2023-03" db="EMBL/GenBank/DDBJ databases">
        <authorList>
            <person name="Steffen K."/>
            <person name="Cardenas P."/>
        </authorList>
    </citation>
    <scope>NUCLEOTIDE SEQUENCE</scope>
</reference>
<feature type="compositionally biased region" description="Basic and acidic residues" evidence="1">
    <location>
        <begin position="40"/>
        <end position="50"/>
    </location>
</feature>
<evidence type="ECO:0000256" key="1">
    <source>
        <dbReference type="SAM" id="MobiDB-lite"/>
    </source>
</evidence>